<gene>
    <name evidence="1" type="ORF">QE109_04010</name>
</gene>
<proteinExistence type="predicted"/>
<comment type="caution">
    <text evidence="1">The sequence shown here is derived from an EMBL/GenBank/DDBJ whole genome shotgun (WGS) entry which is preliminary data.</text>
</comment>
<dbReference type="InterPro" id="IPR005370">
    <property type="entry name" value="UPF0180"/>
</dbReference>
<protein>
    <submittedName>
        <fullName evidence="1">YkuS family protein</fullName>
    </submittedName>
</protein>
<dbReference type="EMBL" id="JARYZI010000002">
    <property type="protein sequence ID" value="MDH8677298.1"/>
    <property type="molecule type" value="Genomic_DNA"/>
</dbReference>
<organism evidence="1 2">
    <name type="scientific">Fusibacter bizertensis</name>
    <dbReference type="NCBI Taxonomy" id="1488331"/>
    <lineage>
        <taxon>Bacteria</taxon>
        <taxon>Bacillati</taxon>
        <taxon>Bacillota</taxon>
        <taxon>Clostridia</taxon>
        <taxon>Eubacteriales</taxon>
        <taxon>Eubacteriales Family XII. Incertae Sedis</taxon>
        <taxon>Fusibacter</taxon>
    </lineage>
</organism>
<dbReference type="RefSeq" id="WP_281093109.1">
    <property type="nucleotide sequence ID" value="NZ_JARYZI010000002.1"/>
</dbReference>
<accession>A0ABT6NA51</accession>
<keyword evidence="2" id="KW-1185">Reference proteome</keyword>
<dbReference type="Pfam" id="PF03698">
    <property type="entry name" value="UPF0180"/>
    <property type="match status" value="1"/>
</dbReference>
<dbReference type="Proteomes" id="UP001158045">
    <property type="component" value="Unassembled WGS sequence"/>
</dbReference>
<sequence>MKIAIQTGLGELAEILKSKGYDVVPFRDGGSDIRITIINDIDEEYEEIDPVTFMGQGDNEMVLLDASKLKQIEVIAFVEKYMH</sequence>
<evidence type="ECO:0000313" key="1">
    <source>
        <dbReference type="EMBL" id="MDH8677298.1"/>
    </source>
</evidence>
<reference evidence="1 2" key="1">
    <citation type="submission" date="2023-04" db="EMBL/GenBank/DDBJ databases">
        <title>Fusibacter bizertensis strain WBS, isolated from littoral bottom sediments of the Arctic seas - biochemical and genomic analysis.</title>
        <authorList>
            <person name="Brioukhanov A.L."/>
        </authorList>
    </citation>
    <scope>NUCLEOTIDE SEQUENCE [LARGE SCALE GENOMIC DNA]</scope>
    <source>
        <strain evidence="1 2">WBS</strain>
    </source>
</reference>
<name>A0ABT6NA51_9FIRM</name>
<evidence type="ECO:0000313" key="2">
    <source>
        <dbReference type="Proteomes" id="UP001158045"/>
    </source>
</evidence>